<evidence type="ECO:0000256" key="7">
    <source>
        <dbReference type="ARBA" id="ARBA00023065"/>
    </source>
</evidence>
<keyword evidence="2 11" id="KW-0813">Transport</keyword>
<feature type="domain" description="TonB-dependent receptor-like beta-barrel" evidence="13">
    <location>
        <begin position="243"/>
        <end position="704"/>
    </location>
</feature>
<dbReference type="Gene3D" id="2.40.170.20">
    <property type="entry name" value="TonB-dependent receptor, beta-barrel domain"/>
    <property type="match status" value="1"/>
</dbReference>
<dbReference type="InterPro" id="IPR036942">
    <property type="entry name" value="Beta-barrel_TonB_sf"/>
</dbReference>
<accession>A0A062TPB8</accession>
<dbReference type="RefSeq" id="WP_034828562.1">
    <property type="nucleotide sequence ID" value="NZ_AWFA01000050.1"/>
</dbReference>
<dbReference type="AlphaFoldDB" id="A0A062TPB8"/>
<keyword evidence="5 11" id="KW-0812">Transmembrane</keyword>
<dbReference type="Proteomes" id="UP000249123">
    <property type="component" value="Unassembled WGS sequence"/>
</dbReference>
<keyword evidence="9 11" id="KW-0472">Membrane</keyword>
<gene>
    <name evidence="15" type="ORF">HY3_15085</name>
</gene>
<evidence type="ECO:0000256" key="5">
    <source>
        <dbReference type="ARBA" id="ARBA00022692"/>
    </source>
</evidence>
<dbReference type="InterPro" id="IPR039426">
    <property type="entry name" value="TonB-dep_rcpt-like"/>
</dbReference>
<evidence type="ECO:0000313" key="15">
    <source>
        <dbReference type="EMBL" id="RAN32568.1"/>
    </source>
</evidence>
<dbReference type="PROSITE" id="PS52016">
    <property type="entry name" value="TONB_DEPENDENT_REC_3"/>
    <property type="match status" value="1"/>
</dbReference>
<keyword evidence="6" id="KW-0408">Iron</keyword>
<dbReference type="eggNOG" id="COG4771">
    <property type="taxonomic scope" value="Bacteria"/>
</dbReference>
<keyword evidence="3 11" id="KW-1134">Transmembrane beta strand</keyword>
<evidence type="ECO:0000259" key="13">
    <source>
        <dbReference type="Pfam" id="PF00593"/>
    </source>
</evidence>
<evidence type="ECO:0000256" key="6">
    <source>
        <dbReference type="ARBA" id="ARBA00023004"/>
    </source>
</evidence>
<dbReference type="Pfam" id="PF00593">
    <property type="entry name" value="TonB_dep_Rec_b-barrel"/>
    <property type="match status" value="1"/>
</dbReference>
<comment type="similarity">
    <text evidence="11 12">Belongs to the TonB-dependent receptor family.</text>
</comment>
<dbReference type="InterPro" id="IPR000531">
    <property type="entry name" value="Beta-barrel_TonB"/>
</dbReference>
<evidence type="ECO:0008006" key="17">
    <source>
        <dbReference type="Google" id="ProtNLM"/>
    </source>
</evidence>
<evidence type="ECO:0000256" key="9">
    <source>
        <dbReference type="ARBA" id="ARBA00023136"/>
    </source>
</evidence>
<dbReference type="SUPFAM" id="SSF56935">
    <property type="entry name" value="Porins"/>
    <property type="match status" value="1"/>
</dbReference>
<dbReference type="PANTHER" id="PTHR32552:SF81">
    <property type="entry name" value="TONB-DEPENDENT OUTER MEMBRANE RECEPTOR"/>
    <property type="match status" value="1"/>
</dbReference>
<dbReference type="GO" id="GO:0009279">
    <property type="term" value="C:cell outer membrane"/>
    <property type="evidence" value="ECO:0007669"/>
    <property type="project" value="UniProtKB-SubCell"/>
</dbReference>
<keyword evidence="8 12" id="KW-0798">TonB box</keyword>
<dbReference type="GO" id="GO:0006826">
    <property type="term" value="P:iron ion transport"/>
    <property type="evidence" value="ECO:0007669"/>
    <property type="project" value="UniProtKB-KW"/>
</dbReference>
<evidence type="ECO:0000256" key="10">
    <source>
        <dbReference type="ARBA" id="ARBA00023237"/>
    </source>
</evidence>
<reference evidence="15 16" key="1">
    <citation type="submission" date="2013-04" db="EMBL/GenBank/DDBJ databases">
        <title>Hyphomonas sp. T24B3 Genome Sequencing.</title>
        <authorList>
            <person name="Lai Q."/>
            <person name="Shao Z."/>
        </authorList>
    </citation>
    <scope>NUCLEOTIDE SEQUENCE [LARGE SCALE GENOMIC DNA]</scope>
    <source>
        <strain evidence="15 16">T24B3</strain>
    </source>
</reference>
<evidence type="ECO:0000256" key="2">
    <source>
        <dbReference type="ARBA" id="ARBA00022448"/>
    </source>
</evidence>
<evidence type="ECO:0000256" key="12">
    <source>
        <dbReference type="RuleBase" id="RU003357"/>
    </source>
</evidence>
<dbReference type="CDD" id="cd01347">
    <property type="entry name" value="ligand_gated_channel"/>
    <property type="match status" value="1"/>
</dbReference>
<dbReference type="InterPro" id="IPR012910">
    <property type="entry name" value="Plug_dom"/>
</dbReference>
<name>A0A062TPB8_9PROT</name>
<comment type="caution">
    <text evidence="15">The sequence shown here is derived from an EMBL/GenBank/DDBJ whole genome shotgun (WGS) entry which is preliminary data.</text>
</comment>
<accession>A0A328JSY5</accession>
<dbReference type="EMBL" id="AWFB01000032">
    <property type="protein sequence ID" value="RAN32568.1"/>
    <property type="molecule type" value="Genomic_DNA"/>
</dbReference>
<proteinExistence type="inferred from homology"/>
<evidence type="ECO:0000256" key="1">
    <source>
        <dbReference type="ARBA" id="ARBA00004571"/>
    </source>
</evidence>
<sequence length="744" mass="81161">MKTGISVLSLAIALSTISGIAAAQDASNQDEQETRKLATVTVTAQKREESLQDVPISMEVMSGDKLDDLQVNDFQDMTRYVPNVAVQLTAGNNVVYIRGFGSPAANFSFDQAVSLYVDGVYAGKSRQTQGPFFDLERVEVLRGPQGALFGKNTAAGAVSIVSAGPTDTFEGAVKGIYNFDLEGFEVSGHVSGPISETLSGRLAVKRLDQDGWIRNIGKGGQKEPQVEQTLARATLLYEPTSDFDYTLKAEFGDNRRTGGMNVTGRLDVPQDPELTRYVTDSVVGEEGTEATSWLVSGTGNWDIGEYTLTSVTGYSWFRADINNYFDQQAPDGTIVANSVYNSYPEHFRQVSQELRLLSPTGRKFEYIVGAYYDSARYNLTQLGGFNISALNYDGLSRSDFSQFSKSYSIFGQGTYHFSDTLRTIGSLRYTNTEKRAGFDGELIYGPYALRPLTQANGEISEDGVDPSITLQWDAHPTSMVYFTYGKGSKSGGFVGNTYGTVDSTFTYDPEESESFEAGIKSTLLDGALVLNGAVYETSFKDLQTSVYDPNLSTYITGNAASAKSTGVEASLAWVLSDNFSITASAAYQDAKYEDYPGAACLASQPIIECDPADPASVAQNNIAGKPLPYISDFSGNIQFNYTRDLWDDLIFDSVLAVTGRSEYYDSDNQSPLYGLQEGFSKVDLRLQIAPHDERWHVALVGKNLTDKITTGSAFRLPTPITSVSRAIMYVEPPRTIALEAGFRF</sequence>
<dbReference type="STRING" id="1280941.HY2_16360"/>
<evidence type="ECO:0000256" key="11">
    <source>
        <dbReference type="PROSITE-ProRule" id="PRU01360"/>
    </source>
</evidence>
<dbReference type="PANTHER" id="PTHR32552">
    <property type="entry name" value="FERRICHROME IRON RECEPTOR-RELATED"/>
    <property type="match status" value="1"/>
</dbReference>
<evidence type="ECO:0000259" key="14">
    <source>
        <dbReference type="Pfam" id="PF07715"/>
    </source>
</evidence>
<evidence type="ECO:0000256" key="3">
    <source>
        <dbReference type="ARBA" id="ARBA00022452"/>
    </source>
</evidence>
<comment type="subcellular location">
    <subcellularLocation>
        <location evidence="1 11">Cell outer membrane</location>
        <topology evidence="1 11">Multi-pass membrane protein</topology>
    </subcellularLocation>
</comment>
<dbReference type="Pfam" id="PF07715">
    <property type="entry name" value="Plug"/>
    <property type="match status" value="1"/>
</dbReference>
<keyword evidence="4" id="KW-0410">Iron transport</keyword>
<feature type="domain" description="TonB-dependent receptor plug" evidence="14">
    <location>
        <begin position="51"/>
        <end position="157"/>
    </location>
</feature>
<keyword evidence="7" id="KW-0406">Ion transport</keyword>
<evidence type="ECO:0000256" key="4">
    <source>
        <dbReference type="ARBA" id="ARBA00022496"/>
    </source>
</evidence>
<evidence type="ECO:0000256" key="8">
    <source>
        <dbReference type="ARBA" id="ARBA00023077"/>
    </source>
</evidence>
<keyword evidence="10 11" id="KW-0998">Cell outer membrane</keyword>
<evidence type="ECO:0000313" key="16">
    <source>
        <dbReference type="Proteomes" id="UP000249123"/>
    </source>
</evidence>
<protein>
    <recommendedName>
        <fullName evidence="17">TonB-denpendent receptor</fullName>
    </recommendedName>
</protein>
<dbReference type="OrthoDB" id="7618183at2"/>
<keyword evidence="16" id="KW-1185">Reference proteome</keyword>
<organism evidence="15 16">
    <name type="scientific">Hyphomonas pacifica</name>
    <dbReference type="NCBI Taxonomy" id="1280941"/>
    <lineage>
        <taxon>Bacteria</taxon>
        <taxon>Pseudomonadati</taxon>
        <taxon>Pseudomonadota</taxon>
        <taxon>Alphaproteobacteria</taxon>
        <taxon>Hyphomonadales</taxon>
        <taxon>Hyphomonadaceae</taxon>
        <taxon>Hyphomonas</taxon>
    </lineage>
</organism>